<feature type="transmembrane region" description="Helical" evidence="1">
    <location>
        <begin position="93"/>
        <end position="118"/>
    </location>
</feature>
<sequence>MTPPRAGDRFGGFRGRVMDFITLLAGLLSIIGAVLLSAGLLAPFVRYNEVDRSVDSVLYEGRYYIVCLAAAGLVAGSIAGLRTSIPELPREICNPLIIGVALAGSWSMVVLSRLNGLWASRSDAAVGDTIRGASGERLAVLGTVSLVAAGLLAAVALMLGDSLRVGPRLPRDASSIATLLLSITGCALVLSIRLPDQDVWHFLRDDYSWLIPWTAALAALPGLTSFLRPDRIFRALTVGWALGGLSICLFLYSQGQALQDSGAPGVTNSAATVTRLRAATLIGLIVVNAVALTKSGRGQEH</sequence>
<feature type="transmembrane region" description="Helical" evidence="1">
    <location>
        <begin position="272"/>
        <end position="292"/>
    </location>
</feature>
<evidence type="ECO:0000313" key="3">
    <source>
        <dbReference type="Proteomes" id="UP000037179"/>
    </source>
</evidence>
<feature type="transmembrane region" description="Helical" evidence="1">
    <location>
        <begin position="172"/>
        <end position="195"/>
    </location>
</feature>
<dbReference type="Proteomes" id="UP000037179">
    <property type="component" value="Unassembled WGS sequence"/>
</dbReference>
<organism evidence="2 3">
    <name type="scientific">Nocardia seriolae</name>
    <dbReference type="NCBI Taxonomy" id="37332"/>
    <lineage>
        <taxon>Bacteria</taxon>
        <taxon>Bacillati</taxon>
        <taxon>Actinomycetota</taxon>
        <taxon>Actinomycetes</taxon>
        <taxon>Mycobacteriales</taxon>
        <taxon>Nocardiaceae</taxon>
        <taxon>Nocardia</taxon>
    </lineage>
</organism>
<dbReference type="AlphaFoldDB" id="A0ABC9Z705"/>
<keyword evidence="1" id="KW-1133">Transmembrane helix</keyword>
<evidence type="ECO:0000256" key="1">
    <source>
        <dbReference type="SAM" id="Phobius"/>
    </source>
</evidence>
<evidence type="ECO:0008006" key="4">
    <source>
        <dbReference type="Google" id="ProtNLM"/>
    </source>
</evidence>
<comment type="caution">
    <text evidence="2">The sequence shown here is derived from an EMBL/GenBank/DDBJ whole genome shotgun (WGS) entry which is preliminary data.</text>
</comment>
<reference evidence="2 3" key="2">
    <citation type="journal article" date="2016" name="Genome Announc.">
        <title>Draft Genome Sequence of Erythromycin- and Oxytetracycline-Sensitive Nocardia seriolae Strain U-1 (NBRC 110359).</title>
        <authorList>
            <person name="Imajoh M."/>
            <person name="Sukeda M."/>
            <person name="Shimizu M."/>
            <person name="Yamane J."/>
            <person name="Ohnishi K."/>
            <person name="Oshima S."/>
        </authorList>
    </citation>
    <scope>NUCLEOTIDE SEQUENCE [LARGE SCALE GENOMIC DNA]</scope>
    <source>
        <strain evidence="2 3">U-1</strain>
    </source>
</reference>
<feature type="transmembrane region" description="Helical" evidence="1">
    <location>
        <begin position="232"/>
        <end position="252"/>
    </location>
</feature>
<accession>A0ABC9Z705</accession>
<gene>
    <name evidence="2" type="ORF">NSK11_contig00187-0012</name>
</gene>
<name>A0ABC9Z705_9NOCA</name>
<keyword evidence="1" id="KW-0812">Transmembrane</keyword>
<proteinExistence type="predicted"/>
<keyword evidence="1" id="KW-0472">Membrane</keyword>
<keyword evidence="3" id="KW-1185">Reference proteome</keyword>
<feature type="transmembrane region" description="Helical" evidence="1">
    <location>
        <begin position="62"/>
        <end position="81"/>
    </location>
</feature>
<reference evidence="3" key="1">
    <citation type="submission" date="2015-07" db="EMBL/GenBank/DDBJ databases">
        <title>Nocardia seriolae U-1 whole genome shotgun sequence.</title>
        <authorList>
            <person name="Imajoh M."/>
            <person name="Fukumoto Y."/>
            <person name="Sukeda M."/>
            <person name="Yamane J."/>
            <person name="Yamasaki K."/>
            <person name="Shimizu M."/>
            <person name="Ohnishi K."/>
            <person name="Oshima S."/>
        </authorList>
    </citation>
    <scope>NUCLEOTIDE SEQUENCE [LARGE SCALE GENOMIC DNA]</scope>
    <source>
        <strain evidence="3">U-1</strain>
    </source>
</reference>
<protein>
    <recommendedName>
        <fullName evidence="4">DUF998 domain-containing protein</fullName>
    </recommendedName>
</protein>
<dbReference type="RefSeq" id="WP_036551108.1">
    <property type="nucleotide sequence ID" value="NZ_AP028459.1"/>
</dbReference>
<feature type="transmembrane region" description="Helical" evidence="1">
    <location>
        <begin position="20"/>
        <end position="42"/>
    </location>
</feature>
<feature type="transmembrane region" description="Helical" evidence="1">
    <location>
        <begin position="138"/>
        <end position="160"/>
    </location>
</feature>
<dbReference type="EMBL" id="BBYQ01000187">
    <property type="protein sequence ID" value="GAP32873.1"/>
    <property type="molecule type" value="Genomic_DNA"/>
</dbReference>
<evidence type="ECO:0000313" key="2">
    <source>
        <dbReference type="EMBL" id="GAP32873.1"/>
    </source>
</evidence>